<sequence length="667" mass="75803">MSVIMGPKKKSSVWQFFNKIDDKKTKCKLCQKEIKSAGNTTNLIGHIRNVHKAAYLEIQPKQTTFNAVTTTDEISNPLDLDTKVTPYNKMDDGVLQFQPVPSCSGSQRSGAPLPKTVNETIDSDLDENVTPLKRQRTIQAAFKDISSYSESGAKTRKLNNCLLFMICKDHQPFSIVENEGFKTLMKTVAPQYKLPSRTTLRRWLDDKYEVISETIKKMLSSIEDITLTTDIWSDTLNMKSFLGITAHFGIDIELYSVTLGVYELDERHTSDYLSEILLKVCQDWKIDQENVTAVVTDNAANIVKAIELAFGRRKHIPCFAHTLNLVAEGTMICIEWRNIVSKVKSIVTWFKQSCIASDELRKATAAATESSAGAAEVKLIQSVDTRWNSTYYMLQRFLELRSVINDILFRHPRAPAMLSASEISTVSSVIMVLRPLEAATKEISGDKYCTSSKIIPLVRCMLSKITSAVIEDPVAKEVQKLAINEINKRMGSIEHVNALAIASILDPRFKRMHFNDPIACSNAVTKIKDLMKKNLHSNEEPESDSDKSDKNEEAFSLWTDHHKLVHRNWKINKSEDVLSDELSVYLRTPVGRLKENPLEIWRDYKIQFPKLYKIAFKYLTIVGTSVPSERLFSQAGLVMTEQRNRLKGKRLSKLLFLHSIDKKYWNM</sequence>
<evidence type="ECO:0000313" key="12">
    <source>
        <dbReference type="RefSeq" id="XP_028027292.1"/>
    </source>
</evidence>
<dbReference type="GO" id="GO:0003677">
    <property type="term" value="F:DNA binding"/>
    <property type="evidence" value="ECO:0007669"/>
    <property type="project" value="UniProtKB-KW"/>
</dbReference>
<dbReference type="InterPro" id="IPR036236">
    <property type="entry name" value="Znf_C2H2_sf"/>
</dbReference>
<dbReference type="PANTHER" id="PTHR46481">
    <property type="entry name" value="ZINC FINGER BED DOMAIN-CONTAINING PROTEIN 4"/>
    <property type="match status" value="1"/>
</dbReference>
<dbReference type="RefSeq" id="XP_028027292.1">
    <property type="nucleotide sequence ID" value="XM_028171491.1"/>
</dbReference>
<keyword evidence="7" id="KW-0804">Transcription</keyword>
<name>A0A6J2JE17_BOMMA</name>
<organism evidence="11 12">
    <name type="scientific">Bombyx mandarina</name>
    <name type="common">Wild silk moth</name>
    <name type="synonym">Wild silkworm</name>
    <dbReference type="NCBI Taxonomy" id="7092"/>
    <lineage>
        <taxon>Eukaryota</taxon>
        <taxon>Metazoa</taxon>
        <taxon>Ecdysozoa</taxon>
        <taxon>Arthropoda</taxon>
        <taxon>Hexapoda</taxon>
        <taxon>Insecta</taxon>
        <taxon>Pterygota</taxon>
        <taxon>Neoptera</taxon>
        <taxon>Endopterygota</taxon>
        <taxon>Lepidoptera</taxon>
        <taxon>Glossata</taxon>
        <taxon>Ditrysia</taxon>
        <taxon>Bombycoidea</taxon>
        <taxon>Bombycidae</taxon>
        <taxon>Bombycinae</taxon>
        <taxon>Bombyx</taxon>
    </lineage>
</organism>
<evidence type="ECO:0000313" key="11">
    <source>
        <dbReference type="Proteomes" id="UP000504629"/>
    </source>
</evidence>
<dbReference type="Gene3D" id="1.10.10.1070">
    <property type="entry name" value="Zinc finger, BED domain-containing"/>
    <property type="match status" value="1"/>
</dbReference>
<evidence type="ECO:0000256" key="6">
    <source>
        <dbReference type="ARBA" id="ARBA00023125"/>
    </source>
</evidence>
<evidence type="ECO:0000256" key="3">
    <source>
        <dbReference type="ARBA" id="ARBA00022771"/>
    </source>
</evidence>
<evidence type="ECO:0000256" key="8">
    <source>
        <dbReference type="ARBA" id="ARBA00023242"/>
    </source>
</evidence>
<evidence type="ECO:0000256" key="2">
    <source>
        <dbReference type="ARBA" id="ARBA00022723"/>
    </source>
</evidence>
<dbReference type="Pfam" id="PF02892">
    <property type="entry name" value="zf-BED"/>
    <property type="match status" value="1"/>
</dbReference>
<gene>
    <name evidence="12" type="primary">LOC114240807</name>
    <name evidence="13" type="synonym">LOC114250533</name>
</gene>
<keyword evidence="5" id="KW-0805">Transcription regulation</keyword>
<dbReference type="OrthoDB" id="2438421at2759"/>
<dbReference type="InterPro" id="IPR008906">
    <property type="entry name" value="HATC_C_dom"/>
</dbReference>
<evidence type="ECO:0000313" key="13">
    <source>
        <dbReference type="RefSeq" id="XP_028040240.1"/>
    </source>
</evidence>
<keyword evidence="4" id="KW-0862">Zinc</keyword>
<evidence type="ECO:0000256" key="5">
    <source>
        <dbReference type="ARBA" id="ARBA00023015"/>
    </source>
</evidence>
<dbReference type="SUPFAM" id="SSF140996">
    <property type="entry name" value="Hermes dimerisation domain"/>
    <property type="match status" value="1"/>
</dbReference>
<dbReference type="InterPro" id="IPR003656">
    <property type="entry name" value="Znf_BED"/>
</dbReference>
<dbReference type="PROSITE" id="PS50808">
    <property type="entry name" value="ZF_BED"/>
    <property type="match status" value="1"/>
</dbReference>
<evidence type="ECO:0000259" key="10">
    <source>
        <dbReference type="PROSITE" id="PS50808"/>
    </source>
</evidence>
<keyword evidence="2" id="KW-0479">Metal-binding</keyword>
<keyword evidence="6" id="KW-0238">DNA-binding</keyword>
<proteinExistence type="predicted"/>
<dbReference type="GeneID" id="114240807"/>
<dbReference type="KEGG" id="bman:114250533"/>
<reference evidence="12 13" key="1">
    <citation type="submission" date="2025-04" db="UniProtKB">
        <authorList>
            <consortium name="RefSeq"/>
        </authorList>
    </citation>
    <scope>IDENTIFICATION</scope>
    <source>
        <tissue evidence="12 13">Silk gland</tissue>
    </source>
</reference>
<dbReference type="KEGG" id="bman:114240807"/>
<dbReference type="GO" id="GO:0009791">
    <property type="term" value="P:post-embryonic development"/>
    <property type="evidence" value="ECO:0007669"/>
    <property type="project" value="UniProtKB-ARBA"/>
</dbReference>
<evidence type="ECO:0000256" key="9">
    <source>
        <dbReference type="PROSITE-ProRule" id="PRU00027"/>
    </source>
</evidence>
<dbReference type="Proteomes" id="UP000504629">
    <property type="component" value="Unplaced"/>
</dbReference>
<dbReference type="GO" id="GO:0008270">
    <property type="term" value="F:zinc ion binding"/>
    <property type="evidence" value="ECO:0007669"/>
    <property type="project" value="UniProtKB-KW"/>
</dbReference>
<evidence type="ECO:0000256" key="1">
    <source>
        <dbReference type="ARBA" id="ARBA00004123"/>
    </source>
</evidence>
<accession>A0A6J2JE17</accession>
<dbReference type="SUPFAM" id="SSF57667">
    <property type="entry name" value="beta-beta-alpha zinc fingers"/>
    <property type="match status" value="1"/>
</dbReference>
<dbReference type="InterPro" id="IPR012337">
    <property type="entry name" value="RNaseH-like_sf"/>
</dbReference>
<feature type="domain" description="BED-type" evidence="10">
    <location>
        <begin position="8"/>
        <end position="58"/>
    </location>
</feature>
<dbReference type="InterPro" id="IPR052035">
    <property type="entry name" value="ZnF_BED_domain_contain"/>
</dbReference>
<dbReference type="AlphaFoldDB" id="A0A6J2JE17"/>
<dbReference type="Pfam" id="PF04937">
    <property type="entry name" value="DUF659"/>
    <property type="match status" value="1"/>
</dbReference>
<dbReference type="SMART" id="SM00614">
    <property type="entry name" value="ZnF_BED"/>
    <property type="match status" value="1"/>
</dbReference>
<dbReference type="PANTHER" id="PTHR46481:SF10">
    <property type="entry name" value="ZINC FINGER BED DOMAIN-CONTAINING PROTEIN 39"/>
    <property type="match status" value="1"/>
</dbReference>
<dbReference type="GO" id="GO:0005634">
    <property type="term" value="C:nucleus"/>
    <property type="evidence" value="ECO:0007669"/>
    <property type="project" value="UniProtKB-SubCell"/>
</dbReference>
<comment type="subcellular location">
    <subcellularLocation>
        <location evidence="1">Nucleus</location>
    </subcellularLocation>
</comment>
<dbReference type="GO" id="GO:0046983">
    <property type="term" value="F:protein dimerization activity"/>
    <property type="evidence" value="ECO:0007669"/>
    <property type="project" value="InterPro"/>
</dbReference>
<keyword evidence="3 9" id="KW-0863">Zinc-finger</keyword>
<keyword evidence="8" id="KW-0539">Nucleus</keyword>
<evidence type="ECO:0000256" key="4">
    <source>
        <dbReference type="ARBA" id="ARBA00022833"/>
    </source>
</evidence>
<dbReference type="InterPro" id="IPR007021">
    <property type="entry name" value="DUF659"/>
</dbReference>
<protein>
    <submittedName>
        <fullName evidence="12 13">Zinc finger BED domain-containing protein 1-like isoform X1</fullName>
    </submittedName>
</protein>
<dbReference type="SUPFAM" id="SSF53098">
    <property type="entry name" value="Ribonuclease H-like"/>
    <property type="match status" value="1"/>
</dbReference>
<dbReference type="Pfam" id="PF05699">
    <property type="entry name" value="Dimer_Tnp_hAT"/>
    <property type="match status" value="1"/>
</dbReference>
<evidence type="ECO:0000256" key="7">
    <source>
        <dbReference type="ARBA" id="ARBA00023163"/>
    </source>
</evidence>
<dbReference type="RefSeq" id="XP_028040240.1">
    <property type="nucleotide sequence ID" value="XM_028184439.1"/>
</dbReference>
<keyword evidence="11" id="KW-1185">Reference proteome</keyword>